<dbReference type="RefSeq" id="WP_207870182.1">
    <property type="nucleotide sequence ID" value="NZ_CP062222.1"/>
</dbReference>
<dbReference type="SUPFAM" id="SSF53756">
    <property type="entry name" value="UDP-Glycosyltransferase/glycogen phosphorylase"/>
    <property type="match status" value="1"/>
</dbReference>
<dbReference type="KEGG" id="bgoe:IFJ75_18385"/>
<dbReference type="Pfam" id="PF02350">
    <property type="entry name" value="Epimerase_2"/>
    <property type="match status" value="1"/>
</dbReference>
<dbReference type="Proteomes" id="UP000663918">
    <property type="component" value="Chromosome"/>
</dbReference>
<dbReference type="GO" id="GO:0004553">
    <property type="term" value="F:hydrolase activity, hydrolyzing O-glycosyl compounds"/>
    <property type="evidence" value="ECO:0007669"/>
    <property type="project" value="InterPro"/>
</dbReference>
<reference evidence="2" key="1">
    <citation type="submission" date="2020-09" db="EMBL/GenBank/DDBJ databases">
        <title>Brevundimonas sp. LVF2 isolated from a puddle in Goettingen, Germany.</title>
        <authorList>
            <person name="Friedrich I."/>
            <person name="Klassen A."/>
            <person name="Hannes N."/>
            <person name="Schneider D."/>
            <person name="Hertel R."/>
            <person name="Daniel R."/>
        </authorList>
    </citation>
    <scope>NUCLEOTIDE SEQUENCE</scope>
    <source>
        <strain evidence="2">LVF2</strain>
    </source>
</reference>
<dbReference type="EMBL" id="CP062222">
    <property type="protein sequence ID" value="QTC91143.1"/>
    <property type="molecule type" value="Genomic_DNA"/>
</dbReference>
<dbReference type="InterPro" id="IPR029767">
    <property type="entry name" value="WecB-like"/>
</dbReference>
<name>A0A975BZU3_9CAUL</name>
<organism evidence="2 3">
    <name type="scientific">Brevundimonas goettingensis</name>
    <dbReference type="NCBI Taxonomy" id="2774190"/>
    <lineage>
        <taxon>Bacteria</taxon>
        <taxon>Pseudomonadati</taxon>
        <taxon>Pseudomonadota</taxon>
        <taxon>Alphaproteobacteria</taxon>
        <taxon>Caulobacterales</taxon>
        <taxon>Caulobacteraceae</taxon>
        <taxon>Brevundimonas</taxon>
    </lineage>
</organism>
<keyword evidence="3" id="KW-1185">Reference proteome</keyword>
<feature type="domain" description="UDP-N-acetylglucosamine 2-epimerase" evidence="1">
    <location>
        <begin position="28"/>
        <end position="377"/>
    </location>
</feature>
<dbReference type="PANTHER" id="PTHR43174">
    <property type="entry name" value="UDP-N-ACETYLGLUCOSAMINE 2-EPIMERASE"/>
    <property type="match status" value="1"/>
</dbReference>
<dbReference type="Gene3D" id="3.40.50.2000">
    <property type="entry name" value="Glycogen Phosphorylase B"/>
    <property type="match status" value="2"/>
</dbReference>
<dbReference type="InterPro" id="IPR003331">
    <property type="entry name" value="UDP_GlcNAc_Epimerase_2_dom"/>
</dbReference>
<proteinExistence type="predicted"/>
<dbReference type="InterPro" id="IPR020004">
    <property type="entry name" value="UDP-GlcNAc_Epase"/>
</dbReference>
<protein>
    <submittedName>
        <fullName evidence="2">UDP-N-acetylglucosamine 2-epimerase (Hydrolyzing)</fullName>
        <ecNumber evidence="2">3.2.1.183</ecNumber>
    </submittedName>
</protein>
<evidence type="ECO:0000313" key="3">
    <source>
        <dbReference type="Proteomes" id="UP000663918"/>
    </source>
</evidence>
<gene>
    <name evidence="2" type="primary">neuC</name>
    <name evidence="2" type="ORF">IFJ75_18385</name>
</gene>
<dbReference type="GO" id="GO:0006047">
    <property type="term" value="P:UDP-N-acetylglucosamine metabolic process"/>
    <property type="evidence" value="ECO:0007669"/>
    <property type="project" value="InterPro"/>
</dbReference>
<sequence length="397" mass="40818">MSATAPARIGVFTGTRAEYGLLRPVLTRLEASARLEAVLIVSGTHLSERHGATVSEIEADGRTIAARIPVPLAGDDGVSVANDMAAVLAGAAVAYAELKLDAVMILGDRTEALAAAAAAVPLGLPILHLEGGHRTAGAVDDAARHAITKLAALHFTAAEPYSRRIVQMGEAAGRVFTVGATGVDNLVAFGRASRAEVAVMLGLAPDGLEPGFVVVTFHPETLAATSTEAQIAAFLKGLATVEGRKIVITLPNADAGARAVRAALKAFADERPDQVLTFESLGARRYAAALTACDAVVGNSSSGVIEAPAAGTPSVNVGERQSGRLKPPSVIDCANRPDAVAAALKQALDPIFRTAARHQPAPFGDGRAAERIVEVLERTDFSGLARKPFVDMAPGSN</sequence>
<keyword evidence="2" id="KW-0326">Glycosidase</keyword>
<keyword evidence="2" id="KW-0378">Hydrolase</keyword>
<dbReference type="NCBIfam" id="TIGR03568">
    <property type="entry name" value="NeuC_NnaA"/>
    <property type="match status" value="1"/>
</dbReference>
<accession>A0A975BZU3</accession>
<dbReference type="PANTHER" id="PTHR43174:SF3">
    <property type="entry name" value="UDP-N-ACETYLGLUCOSAMINE 2-EPIMERASE"/>
    <property type="match status" value="1"/>
</dbReference>
<evidence type="ECO:0000259" key="1">
    <source>
        <dbReference type="Pfam" id="PF02350"/>
    </source>
</evidence>
<dbReference type="AlphaFoldDB" id="A0A975BZU3"/>
<evidence type="ECO:0000313" key="2">
    <source>
        <dbReference type="EMBL" id="QTC91143.1"/>
    </source>
</evidence>
<dbReference type="EC" id="3.2.1.183" evidence="2"/>